<dbReference type="OrthoDB" id="117816at2759"/>
<proteinExistence type="predicted"/>
<dbReference type="Gene3D" id="3.30.420.10">
    <property type="entry name" value="Ribonuclease H-like superfamily/Ribonuclease H"/>
    <property type="match status" value="1"/>
</dbReference>
<dbReference type="GO" id="GO:0003676">
    <property type="term" value="F:nucleic acid binding"/>
    <property type="evidence" value="ECO:0007669"/>
    <property type="project" value="InterPro"/>
</dbReference>
<evidence type="ECO:0000313" key="1">
    <source>
        <dbReference type="EMBL" id="ETI37017.1"/>
    </source>
</evidence>
<comment type="caution">
    <text evidence="1">The sequence shown here is derived from an EMBL/GenBank/DDBJ whole genome shotgun (WGS) entry which is preliminary data.</text>
</comment>
<reference evidence="1 2" key="1">
    <citation type="submission" date="2013-11" db="EMBL/GenBank/DDBJ databases">
        <title>The Genome Sequence of Phytophthora parasitica P1569.</title>
        <authorList>
            <consortium name="The Broad Institute Genomics Platform"/>
            <person name="Russ C."/>
            <person name="Tyler B."/>
            <person name="Panabieres F."/>
            <person name="Shan W."/>
            <person name="Tripathy S."/>
            <person name="Grunwald N."/>
            <person name="Machado M."/>
            <person name="Johnson C.S."/>
            <person name="Arredondo F."/>
            <person name="Hong C."/>
            <person name="Coffey M."/>
            <person name="Young S.K."/>
            <person name="Zeng Q."/>
            <person name="Gargeya S."/>
            <person name="Fitzgerald M."/>
            <person name="Abouelleil A."/>
            <person name="Alvarado L."/>
            <person name="Chapman S.B."/>
            <person name="Gainer-Dewar J."/>
            <person name="Goldberg J."/>
            <person name="Griggs A."/>
            <person name="Gujja S."/>
            <person name="Hansen M."/>
            <person name="Howarth C."/>
            <person name="Imamovic A."/>
            <person name="Ireland A."/>
            <person name="Larimer J."/>
            <person name="McCowan C."/>
            <person name="Murphy C."/>
            <person name="Pearson M."/>
            <person name="Poon T.W."/>
            <person name="Priest M."/>
            <person name="Roberts A."/>
            <person name="Saif S."/>
            <person name="Shea T."/>
            <person name="Sykes S."/>
            <person name="Wortman J."/>
            <person name="Nusbaum C."/>
            <person name="Birren B."/>
        </authorList>
    </citation>
    <scope>NUCLEOTIDE SEQUENCE [LARGE SCALE GENOMIC DNA]</scope>
    <source>
        <strain evidence="1 2">P1569</strain>
    </source>
</reference>
<dbReference type="eggNOG" id="ENOG502QQNW">
    <property type="taxonomic scope" value="Eukaryota"/>
</dbReference>
<dbReference type="EMBL" id="ANIZ01002976">
    <property type="protein sequence ID" value="ETI37017.1"/>
    <property type="molecule type" value="Genomic_DNA"/>
</dbReference>
<sequence length="352" mass="39978">MPKPNLTDIERKAIIDELLKLSDNGVLPSGVYVKVSLKLGCAPTTVSRIWKRYAVAVAEGVVGGVWASQIKTKWGRKRKNRDEVREKLAKVPVEDRSVERRVAEAAGISRHLVRRAVSEGIISRKTTFIKLAFSWQNKPQHVEHALSFIDDTTLHFEPMTNLLHVDEKWFYADRNRRSYLVFDGEELPPRAWKSKRFIPKTMFLAALTRPRYEPHRKQHWDGKIGIWSFTAQYAAKRRSKNDRGQVIFVQQDNAKSHVLPSNLDIVAAGTEGGWNIRIWCQASNSPDLNCLDLGVFASTQSLQHRLPRKGIAALIASVEEAFRGMKTDTVDNIFLSLQACMLEILRQKGGNL</sequence>
<dbReference type="PANTHER" id="PTHR47169:SF2">
    <property type="entry name" value="OS01G0541250 PROTEIN"/>
    <property type="match status" value="1"/>
</dbReference>
<evidence type="ECO:0000313" key="2">
    <source>
        <dbReference type="Proteomes" id="UP000018721"/>
    </source>
</evidence>
<dbReference type="PANTHER" id="PTHR47169">
    <property type="entry name" value="OS01G0541250 PROTEIN"/>
    <property type="match status" value="1"/>
</dbReference>
<name>V9EG34_PHYNI</name>
<dbReference type="AlphaFoldDB" id="V9EG34"/>
<gene>
    <name evidence="1" type="ORF">F443_16971</name>
</gene>
<dbReference type="InterPro" id="IPR036397">
    <property type="entry name" value="RNaseH_sf"/>
</dbReference>
<dbReference type="HOGENOM" id="CLU_032691_0_0_1"/>
<accession>V9EG34</accession>
<dbReference type="Proteomes" id="UP000018721">
    <property type="component" value="Unassembled WGS sequence"/>
</dbReference>
<protein>
    <submittedName>
        <fullName evidence="1">Uncharacterized protein</fullName>
    </submittedName>
</protein>
<organism evidence="1 2">
    <name type="scientific">Phytophthora nicotianae P1569</name>
    <dbReference type="NCBI Taxonomy" id="1317065"/>
    <lineage>
        <taxon>Eukaryota</taxon>
        <taxon>Sar</taxon>
        <taxon>Stramenopiles</taxon>
        <taxon>Oomycota</taxon>
        <taxon>Peronosporomycetes</taxon>
        <taxon>Peronosporales</taxon>
        <taxon>Peronosporaceae</taxon>
        <taxon>Phytophthora</taxon>
    </lineage>
</organism>
<keyword evidence="2" id="KW-1185">Reference proteome</keyword>